<organism evidence="2">
    <name type="scientific">viral metagenome</name>
    <dbReference type="NCBI Taxonomy" id="1070528"/>
    <lineage>
        <taxon>unclassified sequences</taxon>
        <taxon>metagenomes</taxon>
        <taxon>organismal metagenomes</taxon>
    </lineage>
</organism>
<dbReference type="EMBL" id="MN740335">
    <property type="protein sequence ID" value="QHU01142.1"/>
    <property type="molecule type" value="Genomic_DNA"/>
</dbReference>
<proteinExistence type="predicted"/>
<reference evidence="2" key="1">
    <citation type="journal article" date="2020" name="Nature">
        <title>Giant virus diversity and host interactions through global metagenomics.</title>
        <authorList>
            <person name="Schulz F."/>
            <person name="Roux S."/>
            <person name="Paez-Espino D."/>
            <person name="Jungbluth S."/>
            <person name="Walsh D.A."/>
            <person name="Denef V.J."/>
            <person name="McMahon K.D."/>
            <person name="Konstantinidis K.T."/>
            <person name="Eloe-Fadrosh E.A."/>
            <person name="Kyrpides N.C."/>
            <person name="Woyke T."/>
        </authorList>
    </citation>
    <scope>NUCLEOTIDE SEQUENCE</scope>
    <source>
        <strain evidence="2">GVMAG-M-3300025860-25</strain>
    </source>
</reference>
<name>A0A6C0J681_9ZZZZ</name>
<sequence length="77" mass="8978">MISKFIEPLPFLSALFFGLMMCYIMTPPPQIIFKHPTPENVNDIIYKDKSDNCYKYEVDEVKCPANKNLIKEHPVNN</sequence>
<feature type="transmembrane region" description="Helical" evidence="1">
    <location>
        <begin position="6"/>
        <end position="26"/>
    </location>
</feature>
<evidence type="ECO:0000313" key="2">
    <source>
        <dbReference type="EMBL" id="QHU01142.1"/>
    </source>
</evidence>
<dbReference type="AlphaFoldDB" id="A0A6C0J681"/>
<evidence type="ECO:0000256" key="1">
    <source>
        <dbReference type="SAM" id="Phobius"/>
    </source>
</evidence>
<keyword evidence="1" id="KW-0812">Transmembrane</keyword>
<keyword evidence="1" id="KW-1133">Transmembrane helix</keyword>
<keyword evidence="1" id="KW-0472">Membrane</keyword>
<accession>A0A6C0J681</accession>
<protein>
    <submittedName>
        <fullName evidence="2">Uncharacterized protein</fullName>
    </submittedName>
</protein>